<dbReference type="GO" id="GO:0008171">
    <property type="term" value="F:O-methyltransferase activity"/>
    <property type="evidence" value="ECO:0007669"/>
    <property type="project" value="InterPro"/>
</dbReference>
<evidence type="ECO:0000256" key="3">
    <source>
        <dbReference type="ARBA" id="ARBA00022691"/>
    </source>
</evidence>
<dbReference type="SUPFAM" id="SSF46785">
    <property type="entry name" value="Winged helix' DNA-binding domain"/>
    <property type="match status" value="1"/>
</dbReference>
<dbReference type="Proteomes" id="UP000541154">
    <property type="component" value="Unassembled WGS sequence"/>
</dbReference>
<feature type="domain" description="O-methyltransferase dimerisation" evidence="5">
    <location>
        <begin position="71"/>
        <end position="139"/>
    </location>
</feature>
<dbReference type="GO" id="GO:0044550">
    <property type="term" value="P:secondary metabolite biosynthetic process"/>
    <property type="evidence" value="ECO:0007669"/>
    <property type="project" value="UniProtKB-ARBA"/>
</dbReference>
<dbReference type="SUPFAM" id="SSF53335">
    <property type="entry name" value="S-adenosyl-L-methionine-dependent methyltransferases"/>
    <property type="match status" value="1"/>
</dbReference>
<feature type="domain" description="O-methyltransferase C-terminal" evidence="4">
    <location>
        <begin position="187"/>
        <end position="382"/>
    </location>
</feature>
<evidence type="ECO:0000256" key="2">
    <source>
        <dbReference type="ARBA" id="ARBA00022679"/>
    </source>
</evidence>
<reference evidence="6 7" key="1">
    <citation type="submission" date="2019-04" db="EMBL/GenBank/DDBJ databases">
        <title>Aspergillus burnettii sp. nov., novel species from soil in southeast Queensland.</title>
        <authorList>
            <person name="Gilchrist C.L.M."/>
            <person name="Pitt J.I."/>
            <person name="Lange L."/>
            <person name="Lacey H.J."/>
            <person name="Vuong D."/>
            <person name="Midgley D.J."/>
            <person name="Greenfield P."/>
            <person name="Bradbury M."/>
            <person name="Lacey E."/>
            <person name="Busk P.K."/>
            <person name="Pilgaard B."/>
            <person name="Chooi Y.H."/>
            <person name="Piggott A.M."/>
        </authorList>
    </citation>
    <scope>NUCLEOTIDE SEQUENCE [LARGE SCALE GENOMIC DNA]</scope>
    <source>
        <strain evidence="6 7">FRR 5400</strain>
    </source>
</reference>
<dbReference type="Pfam" id="PF14269">
    <property type="entry name" value="Arylsulfotran_2"/>
    <property type="match status" value="1"/>
</dbReference>
<dbReference type="InterPro" id="IPR039535">
    <property type="entry name" value="ASST-like"/>
</dbReference>
<dbReference type="Gene3D" id="3.40.50.150">
    <property type="entry name" value="Vaccinia Virus protein VP39"/>
    <property type="match status" value="1"/>
</dbReference>
<dbReference type="PROSITE" id="PS51683">
    <property type="entry name" value="SAM_OMT_II"/>
    <property type="match status" value="1"/>
</dbReference>
<organism evidence="6 7">
    <name type="scientific">Petromyces alliaceus</name>
    <name type="common">Aspergillus alliaceus</name>
    <dbReference type="NCBI Taxonomy" id="209559"/>
    <lineage>
        <taxon>Eukaryota</taxon>
        <taxon>Fungi</taxon>
        <taxon>Dikarya</taxon>
        <taxon>Ascomycota</taxon>
        <taxon>Pezizomycotina</taxon>
        <taxon>Eurotiomycetes</taxon>
        <taxon>Eurotiomycetidae</taxon>
        <taxon>Eurotiales</taxon>
        <taxon>Aspergillaceae</taxon>
        <taxon>Aspergillus</taxon>
        <taxon>Aspergillus subgen. Circumdati</taxon>
    </lineage>
</organism>
<dbReference type="GO" id="GO:0032259">
    <property type="term" value="P:methylation"/>
    <property type="evidence" value="ECO:0007669"/>
    <property type="project" value="UniProtKB-KW"/>
</dbReference>
<evidence type="ECO:0000259" key="4">
    <source>
        <dbReference type="Pfam" id="PF00891"/>
    </source>
</evidence>
<dbReference type="AlphaFoldDB" id="A0A8H6A5W3"/>
<dbReference type="GO" id="GO:0046983">
    <property type="term" value="F:protein dimerization activity"/>
    <property type="evidence" value="ECO:0007669"/>
    <property type="project" value="InterPro"/>
</dbReference>
<dbReference type="PANTHER" id="PTHR35340">
    <property type="entry name" value="PQQ ENZYME REPEAT PROTEIN-RELATED"/>
    <property type="match status" value="1"/>
</dbReference>
<accession>A0A8H6A5W3</accession>
<proteinExistence type="predicted"/>
<dbReference type="InterPro" id="IPR012967">
    <property type="entry name" value="COMT_dimerisation"/>
</dbReference>
<dbReference type="InterPro" id="IPR001077">
    <property type="entry name" value="COMT_C"/>
</dbReference>
<evidence type="ECO:0000256" key="1">
    <source>
        <dbReference type="ARBA" id="ARBA00022603"/>
    </source>
</evidence>
<dbReference type="Gene3D" id="1.10.10.10">
    <property type="entry name" value="Winged helix-like DNA-binding domain superfamily/Winged helix DNA-binding domain"/>
    <property type="match status" value="1"/>
</dbReference>
<dbReference type="InterPro" id="IPR036388">
    <property type="entry name" value="WH-like_DNA-bd_sf"/>
</dbReference>
<protein>
    <recommendedName>
        <fullName evidence="8">O-methyltransferase domain-containing protein</fullName>
    </recommendedName>
</protein>
<dbReference type="PANTHER" id="PTHR35340:SF9">
    <property type="entry name" value="ASST-DOMAIN-CONTAINING PROTEIN"/>
    <property type="match status" value="1"/>
</dbReference>
<evidence type="ECO:0000313" key="6">
    <source>
        <dbReference type="EMBL" id="KAF5863378.1"/>
    </source>
</evidence>
<sequence length="897" mass="100474">MARTYPNDDLIQVDLDQVIAAVARYKERSSEADNFDAKYDLMAKTARLYQTIRGPADMVFANFENAANIGAIRALLEAGVFHAIPTGGKSVSAKEISEKTMVDKDVIVRLMRAVTPLGPFRETGEEQYAHTPFSEMYMAPQMKAVFKLMVDEYFNPMLRNHEFLRQQNWKNNFRLRSNPYTFAHNCEGETMFEHIAKFPDRFTCFNEAMVAQDSGLIAIGLYPFAEQLGDLANDDTATIVDVGGGRGHILRQIKQSAPELKGRFILQDQASVIADNGMEKQPHGIETMAHDFFHPQPVKGALVYYIRRCLHDWPDEPESRQILESLAAAMDRERSRVLITEYILPDVGSNMFHAWMDHTMMAFGGRERTEKDWERLLDRSGLKLVKVWRAPGIPVGVVEAHLKTMGYFSQFSLLLAATVGHPFSEAGGRYLSRPDFTPPTLNITVPAPNANGSEYVFVAPYSDSIQQGGAYIYRKDGDLVWSGIGYYAGFVGNFHPTIYQGKTVLQAYQGTIDLTHGEGVGQHVLLDQNYKHVVTAKTGNHHIPSIHEFTVVNGESALVEIYVPTVANLTEYGGNSSQQWLGNGLFQEFDIRTGELVFEWNSLDHLDPANSWNLLGSSPGNSGLSTAQTWDYVHLNSIDKDDEGNYLISSRHFSTIYKINGTDGSIIWRLGGNHSTFTQDFTFGFQHDARWRSQSDNIEVISFFDNSGNDKTTINDVSRALIVQLNHTDSTASVVRKATAPYDLQARSQGNAQFLPNDRLFVGWGSAGAFTEFNADNEVLYHAFIQDAVSYRAFLANWTGTPTEAPVLAAYVDSANTTTFYVSWNGDTETRVWRFYEIHAGALGDRTQYLGERNRKSFETRFAWDSGYRLNSSVRFYAEAVGSKGEVLARTPPLSCG</sequence>
<comment type="caution">
    <text evidence="6">The sequence shown here is derived from an EMBL/GenBank/DDBJ whole genome shotgun (WGS) entry which is preliminary data.</text>
</comment>
<evidence type="ECO:0008006" key="8">
    <source>
        <dbReference type="Google" id="ProtNLM"/>
    </source>
</evidence>
<dbReference type="InterPro" id="IPR016461">
    <property type="entry name" value="COMT-like"/>
</dbReference>
<keyword evidence="3" id="KW-0949">S-adenosyl-L-methionine</keyword>
<keyword evidence="2" id="KW-0808">Transferase</keyword>
<keyword evidence="1" id="KW-0489">Methyltransferase</keyword>
<dbReference type="InterPro" id="IPR029063">
    <property type="entry name" value="SAM-dependent_MTases_sf"/>
</dbReference>
<gene>
    <name evidence="6" type="ORF">ETB97_010259</name>
</gene>
<dbReference type="InterPro" id="IPR053143">
    <property type="entry name" value="Arylsulfate_ST"/>
</dbReference>
<dbReference type="EMBL" id="SPNV01000053">
    <property type="protein sequence ID" value="KAF5863378.1"/>
    <property type="molecule type" value="Genomic_DNA"/>
</dbReference>
<keyword evidence="7" id="KW-1185">Reference proteome</keyword>
<evidence type="ECO:0000259" key="5">
    <source>
        <dbReference type="Pfam" id="PF08100"/>
    </source>
</evidence>
<evidence type="ECO:0000313" key="7">
    <source>
        <dbReference type="Proteomes" id="UP000541154"/>
    </source>
</evidence>
<name>A0A8H6A5W3_PETAA</name>
<dbReference type="InterPro" id="IPR036390">
    <property type="entry name" value="WH_DNA-bd_sf"/>
</dbReference>
<dbReference type="Pfam" id="PF08100">
    <property type="entry name" value="Dimerisation"/>
    <property type="match status" value="1"/>
</dbReference>
<dbReference type="Pfam" id="PF00891">
    <property type="entry name" value="Methyltransf_2"/>
    <property type="match status" value="1"/>
</dbReference>